<name>A0A160TBK0_9ZZZZ</name>
<evidence type="ECO:0000313" key="1">
    <source>
        <dbReference type="EMBL" id="CUS40437.1"/>
    </source>
</evidence>
<dbReference type="AlphaFoldDB" id="A0A160TBK0"/>
<gene>
    <name evidence="1" type="ORF">MGWOODY_Tha571</name>
</gene>
<organism evidence="1">
    <name type="scientific">hydrothermal vent metagenome</name>
    <dbReference type="NCBI Taxonomy" id="652676"/>
    <lineage>
        <taxon>unclassified sequences</taxon>
        <taxon>metagenomes</taxon>
        <taxon>ecological metagenomes</taxon>
    </lineage>
</organism>
<dbReference type="Pfam" id="PF11185">
    <property type="entry name" value="DUF2971"/>
    <property type="match status" value="1"/>
</dbReference>
<evidence type="ECO:0008006" key="2">
    <source>
        <dbReference type="Google" id="ProtNLM"/>
    </source>
</evidence>
<reference evidence="1" key="1">
    <citation type="submission" date="2015-10" db="EMBL/GenBank/DDBJ databases">
        <authorList>
            <person name="Gilbert D.G."/>
        </authorList>
    </citation>
    <scope>NUCLEOTIDE SEQUENCE</scope>
</reference>
<proteinExistence type="predicted"/>
<dbReference type="InterPro" id="IPR021352">
    <property type="entry name" value="DUF2971"/>
</dbReference>
<dbReference type="EMBL" id="CZQC01000014">
    <property type="protein sequence ID" value="CUS40437.1"/>
    <property type="molecule type" value="Genomic_DNA"/>
</dbReference>
<protein>
    <recommendedName>
        <fullName evidence="2">DUF2971 domain-containing protein</fullName>
    </recommendedName>
</protein>
<sequence length="329" mass="38353">MNWINEFTEMIYPLNQGSLNIEGAFLLKNQHLPSSIFKYREVNKNSLKNLEDDTVWLADPSNFNDPYDCSHTVDFSRIQKSRGAEFLEQFMASKGDSLKLTKEQKEALISSPDPINELVDILLANEPQEKREGFKAVLKSAQEKMHEDLAISNSEKIAGSFKLCSFSERNDSMLMWAHYASYHQGFCIEYNLENIPYSDYRRRFLYPTIYSNEMFDATEHLMRGVEDENFNNLHLSLAALVKAQDWEYEKEWRLIFANGILEKEQAYEIGKPKMVYLGAKIKPEDQDTLIKICERRGIPFSKMKAHHSEFKLEPTTIKDAEQHFFKEKA</sequence>
<accession>A0A160TBK0</accession>